<dbReference type="RefSeq" id="WP_270677124.1">
    <property type="nucleotide sequence ID" value="NZ_JAQFWP010000012.1"/>
</dbReference>
<sequence>METAANAALAAIGLGVAITLIILHKEGRLLTVAALLGGLALVPLSQRPILAGVDAADNALAIAVPTVLAAAATAWIFSELKDAGTSRLTPFIALIIPVLWIAAGGVFVEMYSGMVGLVNTADTFTAEMAQ</sequence>
<evidence type="ECO:0000313" key="2">
    <source>
        <dbReference type="EMBL" id="MDA2804562.1"/>
    </source>
</evidence>
<reference evidence="2" key="1">
    <citation type="submission" date="2023-01" db="EMBL/GenBank/DDBJ databases">
        <title>Draft genome sequence of Nocardiopsis sp. LSu2-4 isolated from halophytes.</title>
        <authorList>
            <person name="Duangmal K."/>
            <person name="Chantavorakit T."/>
        </authorList>
    </citation>
    <scope>NUCLEOTIDE SEQUENCE</scope>
    <source>
        <strain evidence="2">LSu2-4</strain>
    </source>
</reference>
<accession>A0ABT4TIP9</accession>
<keyword evidence="1" id="KW-1133">Transmembrane helix</keyword>
<feature type="transmembrane region" description="Helical" evidence="1">
    <location>
        <begin position="89"/>
        <end position="108"/>
    </location>
</feature>
<name>A0ABT4TIP9_9ACTN</name>
<proteinExistence type="predicted"/>
<comment type="caution">
    <text evidence="2">The sequence shown here is derived from an EMBL/GenBank/DDBJ whole genome shotgun (WGS) entry which is preliminary data.</text>
</comment>
<dbReference type="EMBL" id="JAQFWP010000012">
    <property type="protein sequence ID" value="MDA2804562.1"/>
    <property type="molecule type" value="Genomic_DNA"/>
</dbReference>
<evidence type="ECO:0000256" key="1">
    <source>
        <dbReference type="SAM" id="Phobius"/>
    </source>
</evidence>
<gene>
    <name evidence="2" type="ORF">O4U47_08565</name>
</gene>
<evidence type="ECO:0000313" key="3">
    <source>
        <dbReference type="Proteomes" id="UP001165685"/>
    </source>
</evidence>
<organism evidence="2 3">
    <name type="scientific">Nocardiopsis suaedae</name>
    <dbReference type="NCBI Taxonomy" id="3018444"/>
    <lineage>
        <taxon>Bacteria</taxon>
        <taxon>Bacillati</taxon>
        <taxon>Actinomycetota</taxon>
        <taxon>Actinomycetes</taxon>
        <taxon>Streptosporangiales</taxon>
        <taxon>Nocardiopsidaceae</taxon>
        <taxon>Nocardiopsis</taxon>
    </lineage>
</organism>
<protein>
    <submittedName>
        <fullName evidence="2">Uncharacterized protein</fullName>
    </submittedName>
</protein>
<keyword evidence="1" id="KW-0812">Transmembrane</keyword>
<feature type="transmembrane region" description="Helical" evidence="1">
    <location>
        <begin position="6"/>
        <end position="23"/>
    </location>
</feature>
<dbReference type="Proteomes" id="UP001165685">
    <property type="component" value="Unassembled WGS sequence"/>
</dbReference>
<keyword evidence="3" id="KW-1185">Reference proteome</keyword>
<feature type="transmembrane region" description="Helical" evidence="1">
    <location>
        <begin position="30"/>
        <end position="46"/>
    </location>
</feature>
<feature type="transmembrane region" description="Helical" evidence="1">
    <location>
        <begin position="58"/>
        <end position="77"/>
    </location>
</feature>
<keyword evidence="1" id="KW-0472">Membrane</keyword>